<sequence length="35" mass="4099">MLHFFEGLCKPTKRRSFRGYLSPIEFEPAKLLKTG</sequence>
<name>A0A840YAH9_9PROT</name>
<organism evidence="1 2">
    <name type="scientific">Neoroseomonas alkaliterrae</name>
    <dbReference type="NCBI Taxonomy" id="1452450"/>
    <lineage>
        <taxon>Bacteria</taxon>
        <taxon>Pseudomonadati</taxon>
        <taxon>Pseudomonadota</taxon>
        <taxon>Alphaproteobacteria</taxon>
        <taxon>Acetobacterales</taxon>
        <taxon>Acetobacteraceae</taxon>
        <taxon>Neoroseomonas</taxon>
    </lineage>
</organism>
<evidence type="ECO:0000313" key="2">
    <source>
        <dbReference type="Proteomes" id="UP000562254"/>
    </source>
</evidence>
<dbReference type="Proteomes" id="UP000562254">
    <property type="component" value="Unassembled WGS sequence"/>
</dbReference>
<gene>
    <name evidence="1" type="ORF">FHS88_003709</name>
</gene>
<keyword evidence="2" id="KW-1185">Reference proteome</keyword>
<evidence type="ECO:0000313" key="1">
    <source>
        <dbReference type="EMBL" id="MBB5691552.1"/>
    </source>
</evidence>
<proteinExistence type="predicted"/>
<protein>
    <submittedName>
        <fullName evidence="1">Uncharacterized protein</fullName>
    </submittedName>
</protein>
<dbReference type="AlphaFoldDB" id="A0A840YAH9"/>
<dbReference type="EMBL" id="JACIJE010000014">
    <property type="protein sequence ID" value="MBB5691552.1"/>
    <property type="molecule type" value="Genomic_DNA"/>
</dbReference>
<reference evidence="1 2" key="1">
    <citation type="submission" date="2020-08" db="EMBL/GenBank/DDBJ databases">
        <title>Genomic Encyclopedia of Type Strains, Phase IV (KMG-IV): sequencing the most valuable type-strain genomes for metagenomic binning, comparative biology and taxonomic classification.</title>
        <authorList>
            <person name="Goeker M."/>
        </authorList>
    </citation>
    <scope>NUCLEOTIDE SEQUENCE [LARGE SCALE GENOMIC DNA]</scope>
    <source>
        <strain evidence="1 2">DSM 25895</strain>
    </source>
</reference>
<comment type="caution">
    <text evidence="1">The sequence shown here is derived from an EMBL/GenBank/DDBJ whole genome shotgun (WGS) entry which is preliminary data.</text>
</comment>
<accession>A0A840YAH9</accession>